<feature type="region of interest" description="Disordered" evidence="1">
    <location>
        <begin position="162"/>
        <end position="202"/>
    </location>
</feature>
<protein>
    <submittedName>
        <fullName evidence="2">Uncharacterized protein</fullName>
    </submittedName>
</protein>
<organism evidence="2 3">
    <name type="scientific">Tanacetum coccineum</name>
    <dbReference type="NCBI Taxonomy" id="301880"/>
    <lineage>
        <taxon>Eukaryota</taxon>
        <taxon>Viridiplantae</taxon>
        <taxon>Streptophyta</taxon>
        <taxon>Embryophyta</taxon>
        <taxon>Tracheophyta</taxon>
        <taxon>Spermatophyta</taxon>
        <taxon>Magnoliopsida</taxon>
        <taxon>eudicotyledons</taxon>
        <taxon>Gunneridae</taxon>
        <taxon>Pentapetalae</taxon>
        <taxon>asterids</taxon>
        <taxon>campanulids</taxon>
        <taxon>Asterales</taxon>
        <taxon>Asteraceae</taxon>
        <taxon>Asteroideae</taxon>
        <taxon>Anthemideae</taxon>
        <taxon>Anthemidinae</taxon>
        <taxon>Tanacetum</taxon>
    </lineage>
</organism>
<feature type="compositionally biased region" description="Basic and acidic residues" evidence="1">
    <location>
        <begin position="187"/>
        <end position="202"/>
    </location>
</feature>
<name>A0ABQ5FS01_9ASTR</name>
<keyword evidence="3" id="KW-1185">Reference proteome</keyword>
<reference evidence="2" key="1">
    <citation type="journal article" date="2022" name="Int. J. Mol. Sci.">
        <title>Draft Genome of Tanacetum Coccineum: Genomic Comparison of Closely Related Tanacetum-Family Plants.</title>
        <authorList>
            <person name="Yamashiro T."/>
            <person name="Shiraishi A."/>
            <person name="Nakayama K."/>
            <person name="Satake H."/>
        </authorList>
    </citation>
    <scope>NUCLEOTIDE SEQUENCE</scope>
</reference>
<evidence type="ECO:0000313" key="2">
    <source>
        <dbReference type="EMBL" id="GJT65242.1"/>
    </source>
</evidence>
<evidence type="ECO:0000313" key="3">
    <source>
        <dbReference type="Proteomes" id="UP001151760"/>
    </source>
</evidence>
<dbReference type="EMBL" id="BQNB010017616">
    <property type="protein sequence ID" value="GJT65242.1"/>
    <property type="molecule type" value="Genomic_DNA"/>
</dbReference>
<proteinExistence type="predicted"/>
<comment type="caution">
    <text evidence="2">The sequence shown here is derived from an EMBL/GenBank/DDBJ whole genome shotgun (WGS) entry which is preliminary data.</text>
</comment>
<dbReference type="Proteomes" id="UP001151760">
    <property type="component" value="Unassembled WGS sequence"/>
</dbReference>
<accession>A0ABQ5FS01</accession>
<sequence>MATCSSFIASKLKSLTFSTSPSTNGYLNSPSSPPPRVPPPPPIQERSIIMSVQGTLKLPPLHLHPSSSMSLKLTVTPALIDITQRRYSGQDFKRGTKDGSPGDEETEHMSALFTILEYLYSGTFCKGNKSRARSCGKVVPRVCSLPIPYVYAEDNRSVRAEEIPCGSTDPDDDNMWREGLSSNADIPGHDDNDLPRPYATEEPRNSNKMWMQLLRLRKRLSEGDEEEKEKLIISHFGNVLSIPSGLTNHRFMGSTKRCIFVGKWKRCVGCNATTTYNLSLAAFFCTRKALGGRKFWGGRSFIEANDARNDAYGSHAGNPKANHWLIIRGGLSTVKIKCVEGKQRLKGQD</sequence>
<evidence type="ECO:0000256" key="1">
    <source>
        <dbReference type="SAM" id="MobiDB-lite"/>
    </source>
</evidence>
<gene>
    <name evidence="2" type="ORF">Tco_1016722</name>
</gene>
<feature type="compositionally biased region" description="Polar residues" evidence="1">
    <location>
        <begin position="17"/>
        <end position="28"/>
    </location>
</feature>
<feature type="region of interest" description="Disordered" evidence="1">
    <location>
        <begin position="17"/>
        <end position="44"/>
    </location>
</feature>
<feature type="compositionally biased region" description="Pro residues" evidence="1">
    <location>
        <begin position="31"/>
        <end position="43"/>
    </location>
</feature>
<reference evidence="2" key="2">
    <citation type="submission" date="2022-01" db="EMBL/GenBank/DDBJ databases">
        <authorList>
            <person name="Yamashiro T."/>
            <person name="Shiraishi A."/>
            <person name="Satake H."/>
            <person name="Nakayama K."/>
        </authorList>
    </citation>
    <scope>NUCLEOTIDE SEQUENCE</scope>
</reference>